<accession>A0A0R1LPB5</accession>
<reference evidence="4 5" key="1">
    <citation type="journal article" date="2015" name="Genome Announc.">
        <title>Expanding the biotechnology potential of lactobacilli through comparative genomics of 213 strains and associated genera.</title>
        <authorList>
            <person name="Sun Z."/>
            <person name="Harris H.M."/>
            <person name="McCann A."/>
            <person name="Guo C."/>
            <person name="Argimon S."/>
            <person name="Zhang W."/>
            <person name="Yang X."/>
            <person name="Jeffery I.B."/>
            <person name="Cooney J.C."/>
            <person name="Kagawa T.F."/>
            <person name="Liu W."/>
            <person name="Song Y."/>
            <person name="Salvetti E."/>
            <person name="Wrobel A."/>
            <person name="Rasinkangas P."/>
            <person name="Parkhill J."/>
            <person name="Rea M.C."/>
            <person name="O'Sullivan O."/>
            <person name="Ritari J."/>
            <person name="Douillard F.P."/>
            <person name="Paul Ross R."/>
            <person name="Yang R."/>
            <person name="Briner A.E."/>
            <person name="Felis G.E."/>
            <person name="de Vos W.M."/>
            <person name="Barrangou R."/>
            <person name="Klaenhammer T.R."/>
            <person name="Caufield P.W."/>
            <person name="Cui Y."/>
            <person name="Zhang H."/>
            <person name="O'Toole P.W."/>
        </authorList>
    </citation>
    <scope>NUCLEOTIDE SEQUENCE [LARGE SCALE GENOMIC DNA]</scope>
    <source>
        <strain evidence="4 5">DSM 19909</strain>
    </source>
</reference>
<dbReference type="EMBL" id="AZEE01000029">
    <property type="protein sequence ID" value="KRK97599.1"/>
    <property type="molecule type" value="Genomic_DNA"/>
</dbReference>
<protein>
    <recommendedName>
        <fullName evidence="3">N-acetyltransferase domain-containing protein</fullName>
    </recommendedName>
</protein>
<dbReference type="SUPFAM" id="SSF55729">
    <property type="entry name" value="Acyl-CoA N-acyltransferases (Nat)"/>
    <property type="match status" value="1"/>
</dbReference>
<dbReference type="InterPro" id="IPR000182">
    <property type="entry name" value="GNAT_dom"/>
</dbReference>
<keyword evidence="2" id="KW-0012">Acyltransferase</keyword>
<keyword evidence="1" id="KW-0808">Transferase</keyword>
<evidence type="ECO:0000256" key="1">
    <source>
        <dbReference type="ARBA" id="ARBA00022679"/>
    </source>
</evidence>
<dbReference type="PROSITE" id="PS51186">
    <property type="entry name" value="GNAT"/>
    <property type="match status" value="1"/>
</dbReference>
<name>A0A0R1LPB5_9LACO</name>
<dbReference type="Pfam" id="PF00583">
    <property type="entry name" value="Acetyltransf_1"/>
    <property type="match status" value="1"/>
</dbReference>
<dbReference type="Proteomes" id="UP000051160">
    <property type="component" value="Unassembled WGS sequence"/>
</dbReference>
<dbReference type="PATRIC" id="fig|1423776.4.peg.1654"/>
<dbReference type="STRING" id="1423776.FD04_GL001633"/>
<dbReference type="InterPro" id="IPR016181">
    <property type="entry name" value="Acyl_CoA_acyltransferase"/>
</dbReference>
<proteinExistence type="predicted"/>
<keyword evidence="5" id="KW-1185">Reference proteome</keyword>
<dbReference type="RefSeq" id="WP_054701716.1">
    <property type="nucleotide sequence ID" value="NZ_AZEE01000029.1"/>
</dbReference>
<dbReference type="OrthoDB" id="9775804at2"/>
<dbReference type="InterPro" id="IPR050680">
    <property type="entry name" value="YpeA/RimI_acetyltransf"/>
</dbReference>
<evidence type="ECO:0000259" key="3">
    <source>
        <dbReference type="PROSITE" id="PS51186"/>
    </source>
</evidence>
<dbReference type="Gene3D" id="3.40.630.30">
    <property type="match status" value="1"/>
</dbReference>
<dbReference type="CDD" id="cd04301">
    <property type="entry name" value="NAT_SF"/>
    <property type="match status" value="1"/>
</dbReference>
<organism evidence="4 5">
    <name type="scientific">Secundilactobacillus odoratitofui DSM 19909 = JCM 15043</name>
    <dbReference type="NCBI Taxonomy" id="1423776"/>
    <lineage>
        <taxon>Bacteria</taxon>
        <taxon>Bacillati</taxon>
        <taxon>Bacillota</taxon>
        <taxon>Bacilli</taxon>
        <taxon>Lactobacillales</taxon>
        <taxon>Lactobacillaceae</taxon>
        <taxon>Secundilactobacillus</taxon>
    </lineage>
</organism>
<evidence type="ECO:0000313" key="4">
    <source>
        <dbReference type="EMBL" id="KRK97599.1"/>
    </source>
</evidence>
<sequence>MTIRYEEMSEGPVEVCRDLCNALMAHQAAKGNFHPEILKHMSFETRLKVDFEAFNEKFLLVAFDDDRPIGYIFDMAMIFTEAMRNDKPAFARQFSTDSQWLFPEWLEPNTKIATLDNLYVSPEYRGQHVGSTLIKRGMQWLKQDTDAENLFVYVSNGNDPAPLYESLGFKYSHDVLDGFIEAYVMAN</sequence>
<evidence type="ECO:0000313" key="5">
    <source>
        <dbReference type="Proteomes" id="UP000051160"/>
    </source>
</evidence>
<comment type="caution">
    <text evidence="4">The sequence shown here is derived from an EMBL/GenBank/DDBJ whole genome shotgun (WGS) entry which is preliminary data.</text>
</comment>
<feature type="domain" description="N-acetyltransferase" evidence="3">
    <location>
        <begin position="3"/>
        <end position="187"/>
    </location>
</feature>
<gene>
    <name evidence="4" type="ORF">FD04_GL001633</name>
</gene>
<evidence type="ECO:0000256" key="2">
    <source>
        <dbReference type="ARBA" id="ARBA00023315"/>
    </source>
</evidence>
<dbReference type="PANTHER" id="PTHR43420">
    <property type="entry name" value="ACETYLTRANSFERASE"/>
    <property type="match status" value="1"/>
</dbReference>
<dbReference type="GO" id="GO:0016747">
    <property type="term" value="F:acyltransferase activity, transferring groups other than amino-acyl groups"/>
    <property type="evidence" value="ECO:0007669"/>
    <property type="project" value="InterPro"/>
</dbReference>
<dbReference type="AlphaFoldDB" id="A0A0R1LPB5"/>